<evidence type="ECO:0000256" key="13">
    <source>
        <dbReference type="ARBA" id="ARBA00023180"/>
    </source>
</evidence>
<feature type="non-terminal residue" evidence="18">
    <location>
        <position position="477"/>
    </location>
</feature>
<dbReference type="InterPro" id="IPR011042">
    <property type="entry name" value="6-blade_b-propeller_TolB-like"/>
</dbReference>
<feature type="disulfide bond" evidence="15">
    <location>
        <begin position="173"/>
        <end position="191"/>
    </location>
</feature>
<feature type="disulfide bond" evidence="15">
    <location>
        <begin position="106"/>
        <end position="121"/>
    </location>
</feature>
<evidence type="ECO:0000313" key="18">
    <source>
        <dbReference type="EMBL" id="KAF0886366.1"/>
    </source>
</evidence>
<reference evidence="18 19" key="1">
    <citation type="submission" date="2019-11" db="EMBL/GenBank/DDBJ databases">
        <authorList>
            <person name="Yang C."/>
            <person name="Li F."/>
        </authorList>
    </citation>
    <scope>NUCLEOTIDE SEQUENCE [LARGE SCALE GENOMIC DNA]</scope>
    <source>
        <strain evidence="18">KB4526</strain>
        <tissue evidence="18">Muscle</tissue>
    </source>
</reference>
<evidence type="ECO:0000256" key="2">
    <source>
        <dbReference type="ARBA" id="ARBA00009939"/>
    </source>
</evidence>
<dbReference type="SMART" id="SM00179">
    <property type="entry name" value="EGF_CA"/>
    <property type="match status" value="1"/>
</dbReference>
<dbReference type="EMBL" id="VOAJ01000874">
    <property type="protein sequence ID" value="KAF0886366.1"/>
    <property type="molecule type" value="Genomic_DNA"/>
</dbReference>
<evidence type="ECO:0000256" key="12">
    <source>
        <dbReference type="ARBA" id="ARBA00023170"/>
    </source>
</evidence>
<sequence length="477" mass="51348">CSTAEFRCKSSQCISNILRCDGNQDCLDHSDEEGCPVAWPPQCPSGEVRCRRSGECVSADWLCDHDVDCEDGTDEKVDCGPQKLLCGSGQWPCGSGERCVPDAWRCDGQRDCGDGSDEAGCNTRCPSPSQNGGVQIAHPCCGRGVGGLGADCESRKSSSPGPPQKCLSSEFQCGSRACLDLRLVCDGKEHCSDGSDEGGQCARSACSQARCSHACHPSPRGPVCACEQGFELESGGHACRDVDECQRPGGQPCSQTCVNTDGSYSCTCHPGYSLEPDGHTCKATGTEPILLVAIQFRLLLYGLRSLKEDILATMDKNVMISSIDYDLVEQKVFWTDLREESIKWISMDTKKKGTVVKGMKILSVEGTVIDFAVDWLSGNIYWIDSENPHINVASSEGQCPTVLFSENLYRPASVVLHPPSAVMCFADLGSQQDGERGSSIECASMDGSGRKVLWQKSQVPEGLTFSDSGTRVYWADT</sequence>
<keyword evidence="3" id="KW-1003">Cell membrane</keyword>
<evidence type="ECO:0000256" key="15">
    <source>
        <dbReference type="PROSITE-ProRule" id="PRU00124"/>
    </source>
</evidence>
<dbReference type="PROSITE" id="PS01187">
    <property type="entry name" value="EGF_CA"/>
    <property type="match status" value="1"/>
</dbReference>
<dbReference type="FunFam" id="4.10.400.10:FF:000034">
    <property type="entry name" value="Low-density lipoprotein receptor-related protein 2"/>
    <property type="match status" value="1"/>
</dbReference>
<dbReference type="GO" id="GO:0043235">
    <property type="term" value="C:receptor complex"/>
    <property type="evidence" value="ECO:0007669"/>
    <property type="project" value="TreeGrafter"/>
</dbReference>
<dbReference type="GO" id="GO:0042562">
    <property type="term" value="F:hormone binding"/>
    <property type="evidence" value="ECO:0007669"/>
    <property type="project" value="TreeGrafter"/>
</dbReference>
<keyword evidence="9" id="KW-1133">Transmembrane helix</keyword>
<keyword evidence="4 14" id="KW-0245">EGF-like domain</keyword>
<evidence type="ECO:0000256" key="8">
    <source>
        <dbReference type="ARBA" id="ARBA00022737"/>
    </source>
</evidence>
<comment type="caution">
    <text evidence="18">The sequence shown here is derived from an EMBL/GenBank/DDBJ whole genome shotgun (WGS) entry which is preliminary data.</text>
</comment>
<dbReference type="PROSITE" id="PS00010">
    <property type="entry name" value="ASX_HYDROXYL"/>
    <property type="match status" value="1"/>
</dbReference>
<dbReference type="SMART" id="SM00181">
    <property type="entry name" value="EGF"/>
    <property type="match status" value="2"/>
</dbReference>
<evidence type="ECO:0000256" key="14">
    <source>
        <dbReference type="PROSITE-ProRule" id="PRU00076"/>
    </source>
</evidence>
<accession>A0A6G1BEK5</accession>
<dbReference type="FunFam" id="4.10.400.10:FF:000045">
    <property type="entry name" value="Low-density lipoprotein receptor-related protein 2"/>
    <property type="match status" value="1"/>
</dbReference>
<keyword evidence="11 15" id="KW-1015">Disulfide bond</keyword>
<keyword evidence="19" id="KW-1185">Reference proteome</keyword>
<evidence type="ECO:0000313" key="19">
    <source>
        <dbReference type="Proteomes" id="UP000475037"/>
    </source>
</evidence>
<evidence type="ECO:0000256" key="3">
    <source>
        <dbReference type="ARBA" id="ARBA00022475"/>
    </source>
</evidence>
<dbReference type="InterPro" id="IPR002172">
    <property type="entry name" value="LDrepeatLR_classA_rpt"/>
</dbReference>
<dbReference type="Pfam" id="PF00057">
    <property type="entry name" value="Ldl_recept_a"/>
    <property type="match status" value="4"/>
</dbReference>
<dbReference type="SMART" id="SM00135">
    <property type="entry name" value="LY"/>
    <property type="match status" value="3"/>
</dbReference>
<comment type="caution">
    <text evidence="14">Lacks conserved residue(s) required for the propagation of feature annotation.</text>
</comment>
<comment type="similarity">
    <text evidence="2">Belongs to the LDLR family.</text>
</comment>
<dbReference type="SUPFAM" id="SSF63825">
    <property type="entry name" value="YWTD domain"/>
    <property type="match status" value="1"/>
</dbReference>
<dbReference type="PROSITE" id="PS50068">
    <property type="entry name" value="LDLRA_2"/>
    <property type="match status" value="4"/>
</dbReference>
<evidence type="ECO:0000256" key="4">
    <source>
        <dbReference type="ARBA" id="ARBA00022536"/>
    </source>
</evidence>
<dbReference type="SUPFAM" id="SSF57424">
    <property type="entry name" value="LDL receptor-like module"/>
    <property type="match status" value="4"/>
</dbReference>
<evidence type="ECO:0000256" key="10">
    <source>
        <dbReference type="ARBA" id="ARBA00023136"/>
    </source>
</evidence>
<evidence type="ECO:0000256" key="9">
    <source>
        <dbReference type="ARBA" id="ARBA00022989"/>
    </source>
</evidence>
<organism evidence="18 19">
    <name type="scientific">Crocuta crocuta</name>
    <name type="common">Spotted hyena</name>
    <dbReference type="NCBI Taxonomy" id="9678"/>
    <lineage>
        <taxon>Eukaryota</taxon>
        <taxon>Metazoa</taxon>
        <taxon>Chordata</taxon>
        <taxon>Craniata</taxon>
        <taxon>Vertebrata</taxon>
        <taxon>Euteleostomi</taxon>
        <taxon>Mammalia</taxon>
        <taxon>Eutheria</taxon>
        <taxon>Laurasiatheria</taxon>
        <taxon>Carnivora</taxon>
        <taxon>Feliformia</taxon>
        <taxon>Hyaenidae</taxon>
        <taxon>Crocuta</taxon>
    </lineage>
</organism>
<dbReference type="CDD" id="cd00054">
    <property type="entry name" value="EGF_CA"/>
    <property type="match status" value="1"/>
</dbReference>
<evidence type="ECO:0000256" key="6">
    <source>
        <dbReference type="ARBA" id="ARBA00022692"/>
    </source>
</evidence>
<keyword evidence="6" id="KW-0812">Transmembrane</keyword>
<feature type="domain" description="EGF-like" evidence="17">
    <location>
        <begin position="241"/>
        <end position="282"/>
    </location>
</feature>
<protein>
    <submittedName>
        <fullName evidence="18">VLDLR protein</fullName>
    </submittedName>
</protein>
<feature type="repeat" description="LDL-receptor class B" evidence="16">
    <location>
        <begin position="378"/>
        <end position="420"/>
    </location>
</feature>
<evidence type="ECO:0000256" key="16">
    <source>
        <dbReference type="PROSITE-ProRule" id="PRU00461"/>
    </source>
</evidence>
<comment type="subcellular location">
    <subcellularLocation>
        <location evidence="1">Cell membrane</location>
        <topology evidence="1">Single-pass type I membrane protein</topology>
    </subcellularLocation>
</comment>
<dbReference type="PANTHER" id="PTHR22722">
    <property type="entry name" value="LOW-DENSITY LIPOPROTEIN RECEPTOR-RELATED PROTEIN 2-RELATED"/>
    <property type="match status" value="1"/>
</dbReference>
<dbReference type="InterPro" id="IPR001881">
    <property type="entry name" value="EGF-like_Ca-bd_dom"/>
</dbReference>
<gene>
    <name evidence="18" type="primary">Vldlr_0</name>
    <name evidence="18" type="ORF">FOF47_R21754</name>
</gene>
<dbReference type="FunFam" id="2.10.25.10:FF:000009">
    <property type="entry name" value="Low-density lipoprotein receptor isoform 1"/>
    <property type="match status" value="1"/>
</dbReference>
<keyword evidence="13" id="KW-0325">Glycoprotein</keyword>
<dbReference type="Gene3D" id="2.120.10.30">
    <property type="entry name" value="TolB, C-terminal domain"/>
    <property type="match status" value="1"/>
</dbReference>
<dbReference type="InterPro" id="IPR049883">
    <property type="entry name" value="NOTCH1_EGF-like"/>
</dbReference>
<dbReference type="PROSITE" id="PS50026">
    <property type="entry name" value="EGF_3"/>
    <property type="match status" value="1"/>
</dbReference>
<dbReference type="PROSITE" id="PS51120">
    <property type="entry name" value="LDLRB"/>
    <property type="match status" value="1"/>
</dbReference>
<dbReference type="GO" id="GO:0005509">
    <property type="term" value="F:calcium ion binding"/>
    <property type="evidence" value="ECO:0007669"/>
    <property type="project" value="InterPro"/>
</dbReference>
<keyword evidence="7" id="KW-0732">Signal</keyword>
<dbReference type="InterPro" id="IPR036055">
    <property type="entry name" value="LDL_receptor-like_sf"/>
</dbReference>
<dbReference type="InterPro" id="IPR018097">
    <property type="entry name" value="EGF_Ca-bd_CS"/>
</dbReference>
<keyword evidence="5" id="KW-0254">Endocytosis</keyword>
<evidence type="ECO:0000256" key="5">
    <source>
        <dbReference type="ARBA" id="ARBA00022583"/>
    </source>
</evidence>
<keyword evidence="8" id="KW-0677">Repeat</keyword>
<evidence type="ECO:0000259" key="17">
    <source>
        <dbReference type="PROSITE" id="PS50026"/>
    </source>
</evidence>
<dbReference type="PROSITE" id="PS01186">
    <property type="entry name" value="EGF_2"/>
    <property type="match status" value="1"/>
</dbReference>
<dbReference type="Pfam" id="PF00058">
    <property type="entry name" value="Ldl_recept_b"/>
    <property type="match status" value="1"/>
</dbReference>
<evidence type="ECO:0000256" key="7">
    <source>
        <dbReference type="ARBA" id="ARBA00022729"/>
    </source>
</evidence>
<dbReference type="InterPro" id="IPR023415">
    <property type="entry name" value="LDLR_class-A_CS"/>
</dbReference>
<dbReference type="GO" id="GO:0006898">
    <property type="term" value="P:receptor-mediated endocytosis"/>
    <property type="evidence" value="ECO:0007669"/>
    <property type="project" value="TreeGrafter"/>
</dbReference>
<feature type="disulfide bond" evidence="15">
    <location>
        <begin position="8"/>
        <end position="26"/>
    </location>
</feature>
<dbReference type="SMART" id="SM00192">
    <property type="entry name" value="LDLa"/>
    <property type="match status" value="4"/>
</dbReference>
<keyword evidence="12" id="KW-0675">Receptor</keyword>
<dbReference type="Pfam" id="PF07645">
    <property type="entry name" value="EGF_CA"/>
    <property type="match status" value="1"/>
</dbReference>
<dbReference type="Gene3D" id="2.10.25.10">
    <property type="entry name" value="Laminin"/>
    <property type="match status" value="2"/>
</dbReference>
<dbReference type="PROSITE" id="PS01209">
    <property type="entry name" value="LDLRA_1"/>
    <property type="match status" value="3"/>
</dbReference>
<dbReference type="PANTHER" id="PTHR22722:SF12">
    <property type="entry name" value="EGF-LIKE DOMAIN-CONTAINING PROTEIN"/>
    <property type="match status" value="1"/>
</dbReference>
<dbReference type="PRINTS" id="PR00261">
    <property type="entry name" value="LDLRECEPTOR"/>
</dbReference>
<proteinExistence type="inferred from homology"/>
<feature type="disulfide bond" evidence="15">
    <location>
        <begin position="20"/>
        <end position="35"/>
    </location>
</feature>
<dbReference type="InterPro" id="IPR000033">
    <property type="entry name" value="LDLR_classB_rpt"/>
</dbReference>
<dbReference type="Gene3D" id="4.10.400.10">
    <property type="entry name" value="Low-density Lipoprotein Receptor"/>
    <property type="match status" value="4"/>
</dbReference>
<dbReference type="InterPro" id="IPR000152">
    <property type="entry name" value="EGF-type_Asp/Asn_hydroxyl_site"/>
</dbReference>
<dbReference type="AlphaFoldDB" id="A0A6G1BEK5"/>
<dbReference type="GO" id="GO:0016324">
    <property type="term" value="C:apical plasma membrane"/>
    <property type="evidence" value="ECO:0007669"/>
    <property type="project" value="TreeGrafter"/>
</dbReference>
<evidence type="ECO:0000256" key="11">
    <source>
        <dbReference type="ARBA" id="ARBA00023157"/>
    </source>
</evidence>
<keyword evidence="10" id="KW-0472">Membrane</keyword>
<dbReference type="SUPFAM" id="SSF57196">
    <property type="entry name" value="EGF/Laminin"/>
    <property type="match status" value="2"/>
</dbReference>
<evidence type="ECO:0000256" key="1">
    <source>
        <dbReference type="ARBA" id="ARBA00004251"/>
    </source>
</evidence>
<feature type="non-terminal residue" evidence="18">
    <location>
        <position position="1"/>
    </location>
</feature>
<feature type="disulfide bond" evidence="15">
    <location>
        <begin position="166"/>
        <end position="178"/>
    </location>
</feature>
<dbReference type="InterPro" id="IPR051221">
    <property type="entry name" value="LDLR-related"/>
</dbReference>
<dbReference type="CDD" id="cd00112">
    <property type="entry name" value="LDLa"/>
    <property type="match status" value="4"/>
</dbReference>
<dbReference type="InterPro" id="IPR000742">
    <property type="entry name" value="EGF"/>
</dbReference>
<dbReference type="Proteomes" id="UP000475037">
    <property type="component" value="Unassembled WGS sequence"/>
</dbReference>
<feature type="disulfide bond" evidence="15">
    <location>
        <begin position="1"/>
        <end position="13"/>
    </location>
</feature>
<name>A0A6G1BEK5_CROCR</name>